<dbReference type="GO" id="GO:0005506">
    <property type="term" value="F:iron ion binding"/>
    <property type="evidence" value="ECO:0007669"/>
    <property type="project" value="InterPro"/>
</dbReference>
<keyword evidence="10" id="KW-1185">Reference proteome</keyword>
<dbReference type="Gene3D" id="1.10.630.10">
    <property type="entry name" value="Cytochrome P450"/>
    <property type="match status" value="1"/>
</dbReference>
<dbReference type="Pfam" id="PF00067">
    <property type="entry name" value="p450"/>
    <property type="match status" value="1"/>
</dbReference>
<dbReference type="HOGENOM" id="CLU_022195_0_0_1"/>
<dbReference type="GO" id="GO:0016705">
    <property type="term" value="F:oxidoreductase activity, acting on paired donors, with incorporation or reduction of molecular oxygen"/>
    <property type="evidence" value="ECO:0007669"/>
    <property type="project" value="InterPro"/>
</dbReference>
<organism evidence="9 10">
    <name type="scientific">Cochliobolus carbonum (strain 26-R-13)</name>
    <name type="common">Maize leaf spot fungus</name>
    <name type="synonym">Bipolaris zeicola</name>
    <dbReference type="NCBI Taxonomy" id="930089"/>
    <lineage>
        <taxon>Eukaryota</taxon>
        <taxon>Fungi</taxon>
        <taxon>Dikarya</taxon>
        <taxon>Ascomycota</taxon>
        <taxon>Pezizomycotina</taxon>
        <taxon>Dothideomycetes</taxon>
        <taxon>Pleosporomycetidae</taxon>
        <taxon>Pleosporales</taxon>
        <taxon>Pleosporineae</taxon>
        <taxon>Pleosporaceae</taxon>
        <taxon>Bipolaris</taxon>
    </lineage>
</organism>
<evidence type="ECO:0000256" key="8">
    <source>
        <dbReference type="RuleBase" id="RU000461"/>
    </source>
</evidence>
<dbReference type="PANTHER" id="PTHR46206">
    <property type="entry name" value="CYTOCHROME P450"/>
    <property type="match status" value="1"/>
</dbReference>
<evidence type="ECO:0008006" key="11">
    <source>
        <dbReference type="Google" id="ProtNLM"/>
    </source>
</evidence>
<comment type="cofactor">
    <cofactor evidence="1 7">
        <name>heme</name>
        <dbReference type="ChEBI" id="CHEBI:30413"/>
    </cofactor>
</comment>
<dbReference type="InterPro" id="IPR002403">
    <property type="entry name" value="Cyt_P450_E_grp-IV"/>
</dbReference>
<evidence type="ECO:0000256" key="1">
    <source>
        <dbReference type="ARBA" id="ARBA00001971"/>
    </source>
</evidence>
<dbReference type="InterPro" id="IPR017972">
    <property type="entry name" value="Cyt_P450_CS"/>
</dbReference>
<dbReference type="GO" id="GO:0004497">
    <property type="term" value="F:monooxygenase activity"/>
    <property type="evidence" value="ECO:0007669"/>
    <property type="project" value="UniProtKB-KW"/>
</dbReference>
<keyword evidence="6 7" id="KW-0408">Iron</keyword>
<evidence type="ECO:0000256" key="3">
    <source>
        <dbReference type="ARBA" id="ARBA00010617"/>
    </source>
</evidence>
<gene>
    <name evidence="9" type="ORF">COCCADRAFT_24469</name>
</gene>
<proteinExistence type="inferred from homology"/>
<evidence type="ECO:0000256" key="5">
    <source>
        <dbReference type="ARBA" id="ARBA00023002"/>
    </source>
</evidence>
<comment type="similarity">
    <text evidence="3 8">Belongs to the cytochrome P450 family.</text>
</comment>
<dbReference type="EMBL" id="KI964572">
    <property type="protein sequence ID" value="EUC35658.1"/>
    <property type="molecule type" value="Genomic_DNA"/>
</dbReference>
<dbReference type="PROSITE" id="PS00086">
    <property type="entry name" value="CYTOCHROME_P450"/>
    <property type="match status" value="1"/>
</dbReference>
<name>W6YDC1_COCC2</name>
<dbReference type="InterPro" id="IPR036396">
    <property type="entry name" value="Cyt_P450_sf"/>
</dbReference>
<dbReference type="PRINTS" id="PR00465">
    <property type="entry name" value="EP450IV"/>
</dbReference>
<evidence type="ECO:0000256" key="4">
    <source>
        <dbReference type="ARBA" id="ARBA00022723"/>
    </source>
</evidence>
<evidence type="ECO:0000256" key="2">
    <source>
        <dbReference type="ARBA" id="ARBA00004685"/>
    </source>
</evidence>
<dbReference type="GO" id="GO:0020037">
    <property type="term" value="F:heme binding"/>
    <property type="evidence" value="ECO:0007669"/>
    <property type="project" value="InterPro"/>
</dbReference>
<dbReference type="KEGG" id="bze:COCCADRAFT_24469"/>
<keyword evidence="5 8" id="KW-0560">Oxidoreductase</keyword>
<evidence type="ECO:0000313" key="9">
    <source>
        <dbReference type="EMBL" id="EUC35658.1"/>
    </source>
</evidence>
<dbReference type="AlphaFoldDB" id="W6YDC1"/>
<keyword evidence="8" id="KW-0503">Monooxygenase</keyword>
<dbReference type="OrthoDB" id="1844152at2759"/>
<sequence>MAHEHQFKNKVYRIAALYENDVVVLQPSILPELRKLGQDVLNPYKMAKQTMEAKYMKIEYNLTFLAHSVQADLAPALTRMNDQVCEEVEVSMNHYFPRCENPTPIQLYGILANIVTQVSGRIFVGPEIGRDPTYLDCAVNYAHEVTHVINAWMLARFESSNATETLHYVTKQQVLLTFAAIHTTTMVTTNILYTLAATTEYVPALREEISTVLAEHGGVPTPRALQQMVKLDSYMREVNRCYPPDLSVFSRSVLKPITLSNGQQIPTGVSVKVPSFQVLPSWDPNTDTDEFDGFRYYKQRIQASRPAEQARAQFVSSHEESLAWGYGRHACPGRFFAASEIKMLLIKFIMDYDISMPDGRKERYAQVGIGSFCSPDTTKALVFKRVVRS</sequence>
<accession>W6YDC1</accession>
<evidence type="ECO:0000256" key="7">
    <source>
        <dbReference type="PIRSR" id="PIRSR602403-1"/>
    </source>
</evidence>
<keyword evidence="7 8" id="KW-0349">Heme</keyword>
<dbReference type="PANTHER" id="PTHR46206:SF7">
    <property type="entry name" value="P450, PUTATIVE (EUROFUNG)-RELATED"/>
    <property type="match status" value="1"/>
</dbReference>
<evidence type="ECO:0000256" key="6">
    <source>
        <dbReference type="ARBA" id="ARBA00023004"/>
    </source>
</evidence>
<comment type="pathway">
    <text evidence="2">Mycotoxin biosynthesis.</text>
</comment>
<evidence type="ECO:0000313" key="10">
    <source>
        <dbReference type="Proteomes" id="UP000053841"/>
    </source>
</evidence>
<dbReference type="InterPro" id="IPR001128">
    <property type="entry name" value="Cyt_P450"/>
</dbReference>
<feature type="binding site" description="axial binding residue" evidence="7">
    <location>
        <position position="331"/>
    </location>
    <ligand>
        <name>heme</name>
        <dbReference type="ChEBI" id="CHEBI:30413"/>
    </ligand>
    <ligandPart>
        <name>Fe</name>
        <dbReference type="ChEBI" id="CHEBI:18248"/>
    </ligandPart>
</feature>
<dbReference type="eggNOG" id="KOG0157">
    <property type="taxonomic scope" value="Eukaryota"/>
</dbReference>
<reference evidence="9 10" key="1">
    <citation type="journal article" date="2013" name="PLoS Genet.">
        <title>Comparative genome structure, secondary metabolite, and effector coding capacity across Cochliobolus pathogens.</title>
        <authorList>
            <person name="Condon B.J."/>
            <person name="Leng Y."/>
            <person name="Wu D."/>
            <person name="Bushley K.E."/>
            <person name="Ohm R.A."/>
            <person name="Otillar R."/>
            <person name="Martin J."/>
            <person name="Schackwitz W."/>
            <person name="Grimwood J."/>
            <person name="MohdZainudin N."/>
            <person name="Xue C."/>
            <person name="Wang R."/>
            <person name="Manning V.A."/>
            <person name="Dhillon B."/>
            <person name="Tu Z.J."/>
            <person name="Steffenson B.J."/>
            <person name="Salamov A."/>
            <person name="Sun H."/>
            <person name="Lowry S."/>
            <person name="LaButti K."/>
            <person name="Han J."/>
            <person name="Copeland A."/>
            <person name="Lindquist E."/>
            <person name="Barry K."/>
            <person name="Schmutz J."/>
            <person name="Baker S.E."/>
            <person name="Ciuffetti L.M."/>
            <person name="Grigoriev I.V."/>
            <person name="Zhong S."/>
            <person name="Turgeon B.G."/>
        </authorList>
    </citation>
    <scope>NUCLEOTIDE SEQUENCE [LARGE SCALE GENOMIC DNA]</scope>
    <source>
        <strain evidence="9 10">26-R-13</strain>
    </source>
</reference>
<protein>
    <recommendedName>
        <fullName evidence="11">Cytochrome P450</fullName>
    </recommendedName>
</protein>
<dbReference type="GeneID" id="19145623"/>
<dbReference type="CDD" id="cd11041">
    <property type="entry name" value="CYP503A1-like"/>
    <property type="match status" value="1"/>
</dbReference>
<keyword evidence="4 7" id="KW-0479">Metal-binding</keyword>
<dbReference type="SUPFAM" id="SSF48264">
    <property type="entry name" value="Cytochrome P450"/>
    <property type="match status" value="1"/>
</dbReference>
<dbReference type="Proteomes" id="UP000053841">
    <property type="component" value="Unassembled WGS sequence"/>
</dbReference>
<dbReference type="RefSeq" id="XP_007710052.1">
    <property type="nucleotide sequence ID" value="XM_007711862.1"/>
</dbReference>